<evidence type="ECO:0000313" key="1">
    <source>
        <dbReference type="EMBL" id="MEZ8719734.1"/>
    </source>
</evidence>
<accession>A0ABV4MRF9</accession>
<dbReference type="EMBL" id="JBFSSG010000001">
    <property type="protein sequence ID" value="MEZ8719734.1"/>
    <property type="molecule type" value="Genomic_DNA"/>
</dbReference>
<sequence length="242" mass="27252">MTIRTSKTPRLRGNTPTAILGWFRELSNLNASFHPDDDPADLHLFTEQGLAFIKEDMAYARTLCKNYRVCIYTIGMVADKSKPLIAIHCLRDGYGYSVISEKGEEMNSVSGFKDKDDVYTELNLEFGYEIEDYFIADACYVGVWFANLTVQQRLPVIEQTVIGDFGPVYCKHLDDSEEARIERSHEACNESGESDDIFSDLLSGMAIHDPYNCCTGVGTVAPATEYGYSYVQWYKQGSSKVM</sequence>
<comment type="caution">
    <text evidence="1">The sequence shown here is derived from an EMBL/GenBank/DDBJ whole genome shotgun (WGS) entry which is preliminary data.</text>
</comment>
<dbReference type="Proteomes" id="UP001570071">
    <property type="component" value="Unassembled WGS sequence"/>
</dbReference>
<name>A0ABV4MRF9_9VIBR</name>
<dbReference type="RefSeq" id="WP_269336668.1">
    <property type="nucleotide sequence ID" value="NZ_JBFSSG010000001.1"/>
</dbReference>
<proteinExistence type="predicted"/>
<gene>
    <name evidence="1" type="ORF">AB6D66_01555</name>
</gene>
<reference evidence="1 2" key="1">
    <citation type="journal article" date="2024" name="ISME J.">
        <title>Tailless and filamentous prophages are predominant in marine Vibrio.</title>
        <authorList>
            <person name="Steensen K."/>
            <person name="Seneca J."/>
            <person name="Bartlau N."/>
            <person name="Yu X.A."/>
            <person name="Hussain F.A."/>
            <person name="Polz M.F."/>
        </authorList>
    </citation>
    <scope>NUCLEOTIDE SEQUENCE [LARGE SCALE GENOMIC DNA]</scope>
    <source>
        <strain evidence="1 2">10N.239.312.F12</strain>
    </source>
</reference>
<organism evidence="1 2">
    <name type="scientific">Vibrio pomeroyi</name>
    <dbReference type="NCBI Taxonomy" id="198832"/>
    <lineage>
        <taxon>Bacteria</taxon>
        <taxon>Pseudomonadati</taxon>
        <taxon>Pseudomonadota</taxon>
        <taxon>Gammaproteobacteria</taxon>
        <taxon>Vibrionales</taxon>
        <taxon>Vibrionaceae</taxon>
        <taxon>Vibrio</taxon>
    </lineage>
</organism>
<keyword evidence="2" id="KW-1185">Reference proteome</keyword>
<evidence type="ECO:0000313" key="2">
    <source>
        <dbReference type="Proteomes" id="UP001570071"/>
    </source>
</evidence>
<protein>
    <submittedName>
        <fullName evidence="1">Uncharacterized protein</fullName>
    </submittedName>
</protein>